<dbReference type="Proteomes" id="UP000382040">
    <property type="component" value="Unassembled WGS sequence"/>
</dbReference>
<dbReference type="Pfam" id="PF19112">
    <property type="entry name" value="VanA_C"/>
    <property type="match status" value="1"/>
</dbReference>
<organism evidence="7 8">
    <name type="scientific">Pandoraea bronchicola</name>
    <dbReference type="NCBI Taxonomy" id="2508287"/>
    <lineage>
        <taxon>Bacteria</taxon>
        <taxon>Pseudomonadati</taxon>
        <taxon>Pseudomonadota</taxon>
        <taxon>Betaproteobacteria</taxon>
        <taxon>Burkholderiales</taxon>
        <taxon>Burkholderiaceae</taxon>
        <taxon>Pandoraea</taxon>
    </lineage>
</organism>
<dbReference type="SUPFAM" id="SSF55961">
    <property type="entry name" value="Bet v1-like"/>
    <property type="match status" value="1"/>
</dbReference>
<dbReference type="GO" id="GO:0004497">
    <property type="term" value="F:monooxygenase activity"/>
    <property type="evidence" value="ECO:0007669"/>
    <property type="project" value="UniProtKB-KW"/>
</dbReference>
<evidence type="ECO:0000259" key="6">
    <source>
        <dbReference type="PROSITE" id="PS51296"/>
    </source>
</evidence>
<dbReference type="PANTHER" id="PTHR21266">
    <property type="entry name" value="IRON-SULFUR DOMAIN CONTAINING PROTEIN"/>
    <property type="match status" value="1"/>
</dbReference>
<dbReference type="SUPFAM" id="SSF50022">
    <property type="entry name" value="ISP domain"/>
    <property type="match status" value="1"/>
</dbReference>
<dbReference type="InterPro" id="IPR050584">
    <property type="entry name" value="Cholesterol_7-desaturase"/>
</dbReference>
<dbReference type="GO" id="GO:0046872">
    <property type="term" value="F:metal ion binding"/>
    <property type="evidence" value="ECO:0007669"/>
    <property type="project" value="UniProtKB-KW"/>
</dbReference>
<evidence type="ECO:0000256" key="3">
    <source>
        <dbReference type="ARBA" id="ARBA00023002"/>
    </source>
</evidence>
<reference evidence="7 8" key="1">
    <citation type="submission" date="2019-08" db="EMBL/GenBank/DDBJ databases">
        <authorList>
            <person name="Peeters C."/>
        </authorList>
    </citation>
    <scope>NUCLEOTIDE SEQUENCE [LARGE SCALE GENOMIC DNA]</scope>
    <source>
        <strain evidence="7 8">LMG 20603</strain>
    </source>
</reference>
<evidence type="ECO:0000256" key="5">
    <source>
        <dbReference type="ARBA" id="ARBA00023014"/>
    </source>
</evidence>
<keyword evidence="2" id="KW-0479">Metal-binding</keyword>
<keyword evidence="1" id="KW-0001">2Fe-2S</keyword>
<dbReference type="Gene3D" id="2.102.10.10">
    <property type="entry name" value="Rieske [2Fe-2S] iron-sulphur domain"/>
    <property type="match status" value="1"/>
</dbReference>
<dbReference type="EMBL" id="CABPST010000016">
    <property type="protein sequence ID" value="VVE90550.1"/>
    <property type="molecule type" value="Genomic_DNA"/>
</dbReference>
<dbReference type="AlphaFoldDB" id="A0A5E5C1P0"/>
<dbReference type="RefSeq" id="WP_150561675.1">
    <property type="nucleotide sequence ID" value="NZ_CABPST010000016.1"/>
</dbReference>
<dbReference type="PROSITE" id="PS51296">
    <property type="entry name" value="RIESKE"/>
    <property type="match status" value="1"/>
</dbReference>
<evidence type="ECO:0000313" key="7">
    <source>
        <dbReference type="EMBL" id="VVE90550.1"/>
    </source>
</evidence>
<gene>
    <name evidence="7" type="primary">tsaM1_1</name>
    <name evidence="7" type="ORF">PBR20603_04536</name>
</gene>
<dbReference type="GO" id="GO:0051537">
    <property type="term" value="F:2 iron, 2 sulfur cluster binding"/>
    <property type="evidence" value="ECO:0007669"/>
    <property type="project" value="UniProtKB-KW"/>
</dbReference>
<keyword evidence="8" id="KW-1185">Reference proteome</keyword>
<dbReference type="InterPro" id="IPR036922">
    <property type="entry name" value="Rieske_2Fe-2S_sf"/>
</dbReference>
<evidence type="ECO:0000256" key="4">
    <source>
        <dbReference type="ARBA" id="ARBA00023004"/>
    </source>
</evidence>
<evidence type="ECO:0000256" key="2">
    <source>
        <dbReference type="ARBA" id="ARBA00022723"/>
    </source>
</evidence>
<dbReference type="Pfam" id="PF00355">
    <property type="entry name" value="Rieske"/>
    <property type="match status" value="1"/>
</dbReference>
<sequence length="343" mass="38309">MSFLRNAWYMAAWDREIDKNPVPKRILGEPIVMYRTGSGVAVALHDRCPHKAVPLHAGRIEGDLIQCAYHGLRFDSRGVCRHNPHIKGSPDTLCVRAYPLAKRHGALWIWMGEPERANVNAIPDYGWFDVDGPYAVTQGYTYVDGGFGIMMDNLLDLSHAEYLHPNTVGTPGSSGSLQTSVVAGDDYVTVKRKVFDLPPSVVFRPHWSRSERIDQVSDMTWRPGTNLLLDIRLRAAGDDSGNGELHFPSAHILTPETERTTHYFWAVARNFKQEDEGLTLAINEAFQQTFTGEDKPIIEAIQRQFDIEGNDVPVANFTIGDGGGVRAKRMLAKLIADEQLVRS</sequence>
<feature type="domain" description="Rieske" evidence="6">
    <location>
        <begin position="8"/>
        <end position="109"/>
    </location>
</feature>
<dbReference type="InterPro" id="IPR044043">
    <property type="entry name" value="VanA_C_cat"/>
</dbReference>
<name>A0A5E5C1P0_9BURK</name>
<evidence type="ECO:0000313" key="8">
    <source>
        <dbReference type="Proteomes" id="UP000382040"/>
    </source>
</evidence>
<protein>
    <submittedName>
        <fullName evidence="7">Toluene-4-sulfonate monooxygenase system iron-sulfur subunit TsaM1</fullName>
        <ecNumber evidence="7">1.14.14.-</ecNumber>
    </submittedName>
</protein>
<keyword evidence="4" id="KW-0408">Iron</keyword>
<dbReference type="OrthoDB" id="9790995at2"/>
<dbReference type="EC" id="1.14.14.-" evidence="7"/>
<dbReference type="Gene3D" id="3.90.380.10">
    <property type="entry name" value="Naphthalene 1,2-dioxygenase Alpha Subunit, Chain A, domain 1"/>
    <property type="match status" value="1"/>
</dbReference>
<accession>A0A5E5C1P0</accession>
<keyword evidence="3 7" id="KW-0560">Oxidoreductase</keyword>
<dbReference type="PANTHER" id="PTHR21266:SF60">
    <property type="entry name" value="3-KETOSTEROID-9-ALPHA-MONOOXYGENASE, OXYGENASE COMPONENT"/>
    <property type="match status" value="1"/>
</dbReference>
<dbReference type="InterPro" id="IPR017941">
    <property type="entry name" value="Rieske_2Fe-2S"/>
</dbReference>
<keyword evidence="7" id="KW-0503">Monooxygenase</keyword>
<evidence type="ECO:0000256" key="1">
    <source>
        <dbReference type="ARBA" id="ARBA00022714"/>
    </source>
</evidence>
<keyword evidence="5" id="KW-0411">Iron-sulfur</keyword>
<proteinExistence type="predicted"/>